<feature type="domain" description="Peptidase M24" evidence="1">
    <location>
        <begin position="13"/>
        <end position="227"/>
    </location>
</feature>
<dbReference type="PANTHER" id="PTHR46112">
    <property type="entry name" value="AMINOPEPTIDASE"/>
    <property type="match status" value="1"/>
</dbReference>
<dbReference type="PANTHER" id="PTHR46112:SF3">
    <property type="entry name" value="AMINOPEPTIDASE YPDF"/>
    <property type="match status" value="1"/>
</dbReference>
<evidence type="ECO:0000259" key="1">
    <source>
        <dbReference type="Pfam" id="PF00557"/>
    </source>
</evidence>
<protein>
    <submittedName>
        <fullName evidence="2">Peptidase M24</fullName>
    </submittedName>
</protein>
<dbReference type="AlphaFoldDB" id="A0A0G0SC96"/>
<sequence>MSWNDKKIEQHCRAAKLLDEVKESTFKFVRNNHQISEYEVQAHIKDEFDKKGLVTDRDNAIVAFRENTGFVHYYPTADCKKLSPDTLIMIDLWARVDEDDAPFADITWMAYSGKEIDPLVQNTFVLVIKSRDAALKFIRKNLKKGKIPTGKEIDDVTRKVIATAGLADKFVHTTGHSLGFESPHGKEFGLNWKNEHPLIKNLAYTIEPGIYFEDKFGIRSEIDFYINDKLELIITTKVQKELIII</sequence>
<dbReference type="InterPro" id="IPR050659">
    <property type="entry name" value="Peptidase_M24B"/>
</dbReference>
<proteinExistence type="predicted"/>
<dbReference type="Proteomes" id="UP000034137">
    <property type="component" value="Unassembled WGS sequence"/>
</dbReference>
<organism evidence="2 3">
    <name type="scientific">Candidatus Falkowbacteria bacterium GW2011_GWF2_39_8</name>
    <dbReference type="NCBI Taxonomy" id="1618642"/>
    <lineage>
        <taxon>Bacteria</taxon>
        <taxon>Candidatus Falkowiibacteriota</taxon>
    </lineage>
</organism>
<accession>A0A0G0SC96</accession>
<dbReference type="Pfam" id="PF00557">
    <property type="entry name" value="Peptidase_M24"/>
    <property type="match status" value="1"/>
</dbReference>
<dbReference type="InterPro" id="IPR036005">
    <property type="entry name" value="Creatinase/aminopeptidase-like"/>
</dbReference>
<comment type="caution">
    <text evidence="2">The sequence shown here is derived from an EMBL/GenBank/DDBJ whole genome shotgun (WGS) entry which is preliminary data.</text>
</comment>
<evidence type="ECO:0000313" key="2">
    <source>
        <dbReference type="EMBL" id="KKR32350.1"/>
    </source>
</evidence>
<evidence type="ECO:0000313" key="3">
    <source>
        <dbReference type="Proteomes" id="UP000034137"/>
    </source>
</evidence>
<dbReference type="Gene3D" id="3.90.230.10">
    <property type="entry name" value="Creatinase/methionine aminopeptidase superfamily"/>
    <property type="match status" value="1"/>
</dbReference>
<dbReference type="InterPro" id="IPR000994">
    <property type="entry name" value="Pept_M24"/>
</dbReference>
<dbReference type="SUPFAM" id="SSF55920">
    <property type="entry name" value="Creatinase/aminopeptidase"/>
    <property type="match status" value="1"/>
</dbReference>
<dbReference type="EMBL" id="LBXO01000036">
    <property type="protein sequence ID" value="KKR32350.1"/>
    <property type="molecule type" value="Genomic_DNA"/>
</dbReference>
<reference evidence="2 3" key="1">
    <citation type="journal article" date="2015" name="Nature">
        <title>rRNA introns, odd ribosomes, and small enigmatic genomes across a large radiation of phyla.</title>
        <authorList>
            <person name="Brown C.T."/>
            <person name="Hug L.A."/>
            <person name="Thomas B.C."/>
            <person name="Sharon I."/>
            <person name="Castelle C.J."/>
            <person name="Singh A."/>
            <person name="Wilkins M.J."/>
            <person name="Williams K.H."/>
            <person name="Banfield J.F."/>
        </authorList>
    </citation>
    <scope>NUCLEOTIDE SEQUENCE [LARGE SCALE GENOMIC DNA]</scope>
</reference>
<name>A0A0G0SC96_9BACT</name>
<gene>
    <name evidence="2" type="ORF">UT64_C0036G0007</name>
</gene>